<feature type="transmembrane region" description="Helical" evidence="7">
    <location>
        <begin position="292"/>
        <end position="313"/>
    </location>
</feature>
<evidence type="ECO:0000256" key="5">
    <source>
        <dbReference type="ARBA" id="ARBA00022989"/>
    </source>
</evidence>
<dbReference type="InterPro" id="IPR035906">
    <property type="entry name" value="MetI-like_sf"/>
</dbReference>
<dbReference type="GO" id="GO:0055085">
    <property type="term" value="P:transmembrane transport"/>
    <property type="evidence" value="ECO:0007669"/>
    <property type="project" value="InterPro"/>
</dbReference>
<accession>A0A1N7LRM9</accession>
<evidence type="ECO:0000313" key="9">
    <source>
        <dbReference type="EMBL" id="SIS76444.1"/>
    </source>
</evidence>
<feature type="transmembrane region" description="Helical" evidence="7">
    <location>
        <begin position="144"/>
        <end position="166"/>
    </location>
</feature>
<protein>
    <submittedName>
        <fullName evidence="9">Peptide/nickel transport system permease protein</fullName>
    </submittedName>
</protein>
<dbReference type="Pfam" id="PF00528">
    <property type="entry name" value="BPD_transp_1"/>
    <property type="match status" value="1"/>
</dbReference>
<dbReference type="Gene3D" id="1.10.3720.10">
    <property type="entry name" value="MetI-like"/>
    <property type="match status" value="1"/>
</dbReference>
<dbReference type="AlphaFoldDB" id="A0A1N7LRM9"/>
<reference evidence="9 10" key="1">
    <citation type="submission" date="2017-01" db="EMBL/GenBank/DDBJ databases">
        <authorList>
            <person name="Mah S.A."/>
            <person name="Swanson W.J."/>
            <person name="Moy G.W."/>
            <person name="Vacquier V.D."/>
        </authorList>
    </citation>
    <scope>NUCLEOTIDE SEQUENCE [LARGE SCALE GENOMIC DNA]</scope>
    <source>
        <strain evidence="9 10">DSM 26375</strain>
    </source>
</reference>
<feature type="transmembrane region" description="Helical" evidence="7">
    <location>
        <begin position="246"/>
        <end position="272"/>
    </location>
</feature>
<evidence type="ECO:0000256" key="1">
    <source>
        <dbReference type="ARBA" id="ARBA00004651"/>
    </source>
</evidence>
<dbReference type="Proteomes" id="UP000186141">
    <property type="component" value="Unassembled WGS sequence"/>
</dbReference>
<keyword evidence="10" id="KW-1185">Reference proteome</keyword>
<feature type="transmembrane region" description="Helical" evidence="7">
    <location>
        <begin position="102"/>
        <end position="123"/>
    </location>
</feature>
<evidence type="ECO:0000256" key="4">
    <source>
        <dbReference type="ARBA" id="ARBA00022692"/>
    </source>
</evidence>
<organism evidence="9 10">
    <name type="scientific">Gemmobacter megaterium</name>
    <dbReference type="NCBI Taxonomy" id="1086013"/>
    <lineage>
        <taxon>Bacteria</taxon>
        <taxon>Pseudomonadati</taxon>
        <taxon>Pseudomonadota</taxon>
        <taxon>Alphaproteobacteria</taxon>
        <taxon>Rhodobacterales</taxon>
        <taxon>Paracoccaceae</taxon>
        <taxon>Gemmobacter</taxon>
    </lineage>
</organism>
<keyword evidence="6 7" id="KW-0472">Membrane</keyword>
<evidence type="ECO:0000313" key="10">
    <source>
        <dbReference type="Proteomes" id="UP000186141"/>
    </source>
</evidence>
<dbReference type="InterPro" id="IPR000515">
    <property type="entry name" value="MetI-like"/>
</dbReference>
<dbReference type="RefSeq" id="WP_308469320.1">
    <property type="nucleotide sequence ID" value="NZ_BMEH01000002.1"/>
</dbReference>
<dbReference type="STRING" id="1086013.SAMN05421774_102122"/>
<sequence>MTMGVWLLRRILQAVLVVLAMSVIVFVGMHFVGSPVDVLLSQESTLEDRERLIRDLGLDQPIWVQYFRFLVSALQGEMGRSFVYNTPAVTLILQRLPATLELAFAALTIAVVIGVPLGLFAGLKPNNPLARLITTGSILGFSLPTFWVGLLLIMVFSVQMGLLPASGRGETVRVLGAEWSFLTWDGIRHLVLPAINLSLFKVSMVIRLTRSGVREVVALDYVKFARAKGLSPMRIVRMHILRNTMIPLVTVLGLELGSTIAFAVVTESIFAWPGAGKLILDSINALDRPVVVAYLLVIVMLFVTINLIVDILYRVLDPRVRIGGAPQ</sequence>
<evidence type="ECO:0000256" key="6">
    <source>
        <dbReference type="ARBA" id="ARBA00023136"/>
    </source>
</evidence>
<proteinExistence type="inferred from homology"/>
<comment type="subcellular location">
    <subcellularLocation>
        <location evidence="1 7">Cell membrane</location>
        <topology evidence="1 7">Multi-pass membrane protein</topology>
    </subcellularLocation>
</comment>
<feature type="transmembrane region" description="Helical" evidence="7">
    <location>
        <begin position="12"/>
        <end position="32"/>
    </location>
</feature>
<evidence type="ECO:0000259" key="8">
    <source>
        <dbReference type="PROSITE" id="PS50928"/>
    </source>
</evidence>
<comment type="similarity">
    <text evidence="7">Belongs to the binding-protein-dependent transport system permease family.</text>
</comment>
<dbReference type="PANTHER" id="PTHR43163:SF2">
    <property type="entry name" value="ABC TRANSPORTER PERMEASE PROTEIN"/>
    <property type="match status" value="1"/>
</dbReference>
<dbReference type="InterPro" id="IPR045621">
    <property type="entry name" value="BPD_transp_1_N"/>
</dbReference>
<keyword evidence="3" id="KW-1003">Cell membrane</keyword>
<dbReference type="EMBL" id="FTOT01000002">
    <property type="protein sequence ID" value="SIS76444.1"/>
    <property type="molecule type" value="Genomic_DNA"/>
</dbReference>
<dbReference type="PROSITE" id="PS50928">
    <property type="entry name" value="ABC_TM1"/>
    <property type="match status" value="1"/>
</dbReference>
<evidence type="ECO:0000256" key="3">
    <source>
        <dbReference type="ARBA" id="ARBA00022475"/>
    </source>
</evidence>
<keyword evidence="2 7" id="KW-0813">Transport</keyword>
<gene>
    <name evidence="9" type="ORF">SAMN05421774_102122</name>
</gene>
<name>A0A1N7LRM9_9RHOB</name>
<feature type="transmembrane region" description="Helical" evidence="7">
    <location>
        <begin position="186"/>
        <end position="206"/>
    </location>
</feature>
<keyword evidence="4 7" id="KW-0812">Transmembrane</keyword>
<dbReference type="PANTHER" id="PTHR43163">
    <property type="entry name" value="DIPEPTIDE TRANSPORT SYSTEM PERMEASE PROTEIN DPPB-RELATED"/>
    <property type="match status" value="1"/>
</dbReference>
<dbReference type="SUPFAM" id="SSF161098">
    <property type="entry name" value="MetI-like"/>
    <property type="match status" value="1"/>
</dbReference>
<feature type="domain" description="ABC transmembrane type-1" evidence="8">
    <location>
        <begin position="96"/>
        <end position="309"/>
    </location>
</feature>
<evidence type="ECO:0000256" key="2">
    <source>
        <dbReference type="ARBA" id="ARBA00022448"/>
    </source>
</evidence>
<dbReference type="CDD" id="cd06261">
    <property type="entry name" value="TM_PBP2"/>
    <property type="match status" value="1"/>
</dbReference>
<dbReference type="Pfam" id="PF19300">
    <property type="entry name" value="BPD_transp_1_N"/>
    <property type="match status" value="1"/>
</dbReference>
<keyword evidence="5 7" id="KW-1133">Transmembrane helix</keyword>
<evidence type="ECO:0000256" key="7">
    <source>
        <dbReference type="RuleBase" id="RU363032"/>
    </source>
</evidence>
<dbReference type="GO" id="GO:0005886">
    <property type="term" value="C:plasma membrane"/>
    <property type="evidence" value="ECO:0007669"/>
    <property type="project" value="UniProtKB-SubCell"/>
</dbReference>